<gene>
    <name evidence="1" type="ORF">GTP77_13020</name>
</gene>
<comment type="caution">
    <text evidence="1">The sequence shown here is derived from an EMBL/GenBank/DDBJ whole genome shotgun (WGS) entry which is preliminary data.</text>
</comment>
<sequence>MNEMAAQIGFEELRLSASETLAAVIAGSLPIDAAMAQRLSELFFVSVELFVPPKPG</sequence>
<dbReference type="RefSeq" id="WP_161072580.1">
    <property type="nucleotide sequence ID" value="NZ_CP086370.1"/>
</dbReference>
<name>A0A7X4HBM4_9BURK</name>
<dbReference type="EMBL" id="WWCU01000012">
    <property type="protein sequence ID" value="MYN08256.1"/>
    <property type="molecule type" value="Genomic_DNA"/>
</dbReference>
<accession>A0A7X4HBM4</accession>
<evidence type="ECO:0000313" key="1">
    <source>
        <dbReference type="EMBL" id="MYN08256.1"/>
    </source>
</evidence>
<reference evidence="1 2" key="1">
    <citation type="submission" date="2019-12" db="EMBL/GenBank/DDBJ databases">
        <title>Novel species isolated from a subtropical stream in China.</title>
        <authorList>
            <person name="Lu H."/>
        </authorList>
    </citation>
    <scope>NUCLEOTIDE SEQUENCE [LARGE SCALE GENOMIC DNA]</scope>
    <source>
        <strain evidence="1 2">FT127W</strain>
    </source>
</reference>
<proteinExistence type="predicted"/>
<evidence type="ECO:0000313" key="2">
    <source>
        <dbReference type="Proteomes" id="UP000450676"/>
    </source>
</evidence>
<keyword evidence="2" id="KW-1185">Reference proteome</keyword>
<dbReference type="AlphaFoldDB" id="A0A7X4HBM4"/>
<organism evidence="1 2">
    <name type="scientific">Pseudoduganella aquatica</name>
    <dbReference type="NCBI Taxonomy" id="2660641"/>
    <lineage>
        <taxon>Bacteria</taxon>
        <taxon>Pseudomonadati</taxon>
        <taxon>Pseudomonadota</taxon>
        <taxon>Betaproteobacteria</taxon>
        <taxon>Burkholderiales</taxon>
        <taxon>Oxalobacteraceae</taxon>
        <taxon>Telluria group</taxon>
        <taxon>Pseudoduganella</taxon>
    </lineage>
</organism>
<dbReference type="Proteomes" id="UP000450676">
    <property type="component" value="Unassembled WGS sequence"/>
</dbReference>
<protein>
    <submittedName>
        <fullName evidence="1">Uncharacterized protein</fullName>
    </submittedName>
</protein>